<dbReference type="Proteomes" id="UP000682134">
    <property type="component" value="Unassembled WGS sequence"/>
</dbReference>
<dbReference type="PANTHER" id="PTHR37166">
    <property type="entry name" value="PROTEIN FLAG"/>
    <property type="match status" value="1"/>
</dbReference>
<feature type="region of interest" description="Disordered" evidence="1">
    <location>
        <begin position="1"/>
        <end position="46"/>
    </location>
</feature>
<accession>A0A940NTD8</accession>
<dbReference type="NCBIfam" id="NF005834">
    <property type="entry name" value="PRK07738.1"/>
    <property type="match status" value="1"/>
</dbReference>
<proteinExistence type="predicted"/>
<feature type="compositionally biased region" description="Basic and acidic residues" evidence="1">
    <location>
        <begin position="25"/>
        <end position="46"/>
    </location>
</feature>
<feature type="compositionally biased region" description="Polar residues" evidence="1">
    <location>
        <begin position="1"/>
        <end position="10"/>
    </location>
</feature>
<sequence length="117" mass="13464">MLNNISSSKMAGQVPNIPAQQQSQEVKEFPQKEPKSDKDDKQVPKEKLEKVIDKMNQFLEPSYTNVQFKLHEKTHSYYAVVVNSSTNEVIREIPAKKMLDIYADMMTHIGLLVDKKI</sequence>
<evidence type="ECO:0000256" key="1">
    <source>
        <dbReference type="SAM" id="MobiDB-lite"/>
    </source>
</evidence>
<reference evidence="2" key="1">
    <citation type="submission" date="2021-04" db="EMBL/GenBank/DDBJ databases">
        <title>Genome seq and assembly of Bacillus sp.</title>
        <authorList>
            <person name="Chhetri G."/>
        </authorList>
    </citation>
    <scope>NUCLEOTIDE SEQUENCE</scope>
    <source>
        <strain evidence="2">RG28</strain>
    </source>
</reference>
<dbReference type="PANTHER" id="PTHR37166:SF1">
    <property type="entry name" value="PROTEIN FLAG"/>
    <property type="match status" value="1"/>
</dbReference>
<name>A0A940NTD8_9BACI</name>
<keyword evidence="3" id="KW-1185">Reference proteome</keyword>
<dbReference type="AlphaFoldDB" id="A0A940NTD8"/>
<dbReference type="InterPro" id="IPR035924">
    <property type="entry name" value="FlaG-like_sf"/>
</dbReference>
<dbReference type="SUPFAM" id="SSF160214">
    <property type="entry name" value="FlaG-like"/>
    <property type="match status" value="1"/>
</dbReference>
<dbReference type="EMBL" id="JAGIYQ010000014">
    <property type="protein sequence ID" value="MBP0726727.1"/>
    <property type="molecule type" value="Genomic_DNA"/>
</dbReference>
<keyword evidence="2" id="KW-0966">Cell projection</keyword>
<comment type="caution">
    <text evidence="2">The sequence shown here is derived from an EMBL/GenBank/DDBJ whole genome shotgun (WGS) entry which is preliminary data.</text>
</comment>
<keyword evidence="2" id="KW-0282">Flagellum</keyword>
<evidence type="ECO:0000313" key="3">
    <source>
        <dbReference type="Proteomes" id="UP000682134"/>
    </source>
</evidence>
<dbReference type="Gene3D" id="3.30.160.170">
    <property type="entry name" value="FlaG-like"/>
    <property type="match status" value="1"/>
</dbReference>
<gene>
    <name evidence="2" type="primary">flaG</name>
    <name evidence="2" type="ORF">J5Y03_16335</name>
</gene>
<evidence type="ECO:0000313" key="2">
    <source>
        <dbReference type="EMBL" id="MBP0726727.1"/>
    </source>
</evidence>
<protein>
    <submittedName>
        <fullName evidence="2">Flagellar protein FlaG</fullName>
    </submittedName>
</protein>
<organism evidence="2 3">
    <name type="scientific">Gottfriedia endophytica</name>
    <dbReference type="NCBI Taxonomy" id="2820819"/>
    <lineage>
        <taxon>Bacteria</taxon>
        <taxon>Bacillati</taxon>
        <taxon>Bacillota</taxon>
        <taxon>Bacilli</taxon>
        <taxon>Bacillales</taxon>
        <taxon>Bacillaceae</taxon>
        <taxon>Gottfriedia</taxon>
    </lineage>
</organism>
<dbReference type="InterPro" id="IPR005186">
    <property type="entry name" value="FlaG"/>
</dbReference>
<dbReference type="Pfam" id="PF03646">
    <property type="entry name" value="FlaG"/>
    <property type="match status" value="1"/>
</dbReference>
<keyword evidence="2" id="KW-0969">Cilium</keyword>
<dbReference type="RefSeq" id="WP_209407072.1">
    <property type="nucleotide sequence ID" value="NZ_JAGIYQ010000014.1"/>
</dbReference>